<evidence type="ECO:0000256" key="1">
    <source>
        <dbReference type="ARBA" id="ARBA00006040"/>
    </source>
</evidence>
<evidence type="ECO:0000256" key="6">
    <source>
        <dbReference type="ARBA" id="ARBA00023049"/>
    </source>
</evidence>
<evidence type="ECO:0000313" key="9">
    <source>
        <dbReference type="EMBL" id="UWN66789.1"/>
    </source>
</evidence>
<dbReference type="Gene3D" id="3.40.390.10">
    <property type="entry name" value="Collagenase (Catalytic Domain)"/>
    <property type="match status" value="1"/>
</dbReference>
<dbReference type="InterPro" id="IPR024077">
    <property type="entry name" value="Neurolysin/TOP_dom2"/>
</dbReference>
<comment type="similarity">
    <text evidence="1 7">Belongs to the peptidase M3 family.</text>
</comment>
<evidence type="ECO:0000313" key="10">
    <source>
        <dbReference type="Proteomes" id="UP001058267"/>
    </source>
</evidence>
<dbReference type="SUPFAM" id="SSF55486">
    <property type="entry name" value="Metalloproteases ('zincins'), catalytic domain"/>
    <property type="match status" value="1"/>
</dbReference>
<evidence type="ECO:0000256" key="4">
    <source>
        <dbReference type="ARBA" id="ARBA00022801"/>
    </source>
</evidence>
<evidence type="ECO:0000256" key="3">
    <source>
        <dbReference type="ARBA" id="ARBA00022723"/>
    </source>
</evidence>
<evidence type="ECO:0000256" key="2">
    <source>
        <dbReference type="ARBA" id="ARBA00022670"/>
    </source>
</evidence>
<name>A0ABY5VCP5_9BACT</name>
<protein>
    <submittedName>
        <fullName evidence="9">M3 family metallopeptidase</fullName>
    </submittedName>
</protein>
<reference evidence="9" key="1">
    <citation type="journal article" date="2022" name="Cell">
        <title>Design, construction, and in vivo augmentation of a complex gut microbiome.</title>
        <authorList>
            <person name="Cheng A.G."/>
            <person name="Ho P.Y."/>
            <person name="Aranda-Diaz A."/>
            <person name="Jain S."/>
            <person name="Yu F.B."/>
            <person name="Meng X."/>
            <person name="Wang M."/>
            <person name="Iakiviak M."/>
            <person name="Nagashima K."/>
            <person name="Zhao A."/>
            <person name="Murugkar P."/>
            <person name="Patil A."/>
            <person name="Atabakhsh K."/>
            <person name="Weakley A."/>
            <person name="Yan J."/>
            <person name="Brumbaugh A.R."/>
            <person name="Higginbottom S."/>
            <person name="Dimas A."/>
            <person name="Shiver A.L."/>
            <person name="Deutschbauer A."/>
            <person name="Neff N."/>
            <person name="Sonnenburg J.L."/>
            <person name="Huang K.C."/>
            <person name="Fischbach M.A."/>
        </authorList>
    </citation>
    <scope>NUCLEOTIDE SEQUENCE</scope>
    <source>
        <strain evidence="9">JC50</strain>
    </source>
</reference>
<proteinExistence type="inferred from homology"/>
<evidence type="ECO:0000256" key="7">
    <source>
        <dbReference type="RuleBase" id="RU003435"/>
    </source>
</evidence>
<evidence type="ECO:0000256" key="5">
    <source>
        <dbReference type="ARBA" id="ARBA00022833"/>
    </source>
</evidence>
<dbReference type="InterPro" id="IPR045090">
    <property type="entry name" value="Pept_M3A_M3B"/>
</dbReference>
<dbReference type="Gene3D" id="1.10.1370.10">
    <property type="entry name" value="Neurolysin, domain 3"/>
    <property type="match status" value="1"/>
</dbReference>
<comment type="cofactor">
    <cofactor evidence="7">
        <name>Zn(2+)</name>
        <dbReference type="ChEBI" id="CHEBI:29105"/>
    </cofactor>
    <text evidence="7">Binds 1 zinc ion.</text>
</comment>
<keyword evidence="2 7" id="KW-0645">Protease</keyword>
<dbReference type="InterPro" id="IPR024079">
    <property type="entry name" value="MetalloPept_cat_dom_sf"/>
</dbReference>
<keyword evidence="4 7" id="KW-0378">Hydrolase</keyword>
<dbReference type="CDD" id="cd06456">
    <property type="entry name" value="M3A_DCP"/>
    <property type="match status" value="1"/>
</dbReference>
<dbReference type="EMBL" id="CP102252">
    <property type="protein sequence ID" value="UWN66789.1"/>
    <property type="molecule type" value="Genomic_DNA"/>
</dbReference>
<feature type="domain" description="Peptidase M3A/M3B catalytic" evidence="8">
    <location>
        <begin position="243"/>
        <end position="691"/>
    </location>
</feature>
<dbReference type="PANTHER" id="PTHR43660">
    <property type="entry name" value="DIPEPTIDYL CARBOXYPEPTIDASE"/>
    <property type="match status" value="1"/>
</dbReference>
<dbReference type="PANTHER" id="PTHR43660:SF1">
    <property type="entry name" value="DIPEPTIDYL CARBOXYPEPTIDASE"/>
    <property type="match status" value="1"/>
</dbReference>
<sequence length="693" mass="77768">MAAGCADNSIPEAQLPELDMSNPLLAAWDTPHETPPFSEIKLSDYEPAFDAAIACSRAEVEAIVKNPKKPTFGNTIVALERQGELLNRISGLFFNLLEADSSDEMQEIAQRVQPKLTELSNDISLDPELFARVKYVYEHPGRLKKEDKKLLENTYKGFARSGAALSDADKELYRQYSSELSALTLQFGQNALAATNAFTLNITDPKVVAELPAFVKEGMAAEAKARGEKGWTVTLQYPSYLPFMTYSSNRALKEKLWRASGSKALGGEYDNTGIVKKIVNTRLKMANLLGYKCYADYVLENRMAENTKTVNDFLAELLAETKSYADADYRMVADYAASLGFEGELMPWDWAYYTEKYKDEKYALNDELVKPYLKLENVKKGVFMLANKLYGLNFTPNEKIAVYHPDVTAYDVTDADGRFMAVLYLDFFPRASKRSGAWMTEFRGTKIEDGKETRPLVSLVMNFTKPTETTPSLLTFDEMETFLHEFGHALHGMLGEGKYESLTGTSVYRDFVELPSQIMENWATEKEFLDLWAVHYETGEPIPAEIVDRIVAAQNYLAAYANVRQLSFGMTDMAWHTLTEPFDGDVEQFEVASMAPTQVMPVIAGTAMAPSFGHIFSGGYAAGYYGYKWAEVLEADAFSLFKEKGIFSREVASSFRDNILSKGGTEHPMKLYERFRGHKPETKALIEKMGLGK</sequence>
<dbReference type="InterPro" id="IPR034005">
    <property type="entry name" value="M3A_DCP"/>
</dbReference>
<gene>
    <name evidence="9" type="ORF">NQ519_10785</name>
</gene>
<keyword evidence="10" id="KW-1185">Reference proteome</keyword>
<dbReference type="Proteomes" id="UP001058267">
    <property type="component" value="Chromosome"/>
</dbReference>
<dbReference type="RefSeq" id="WP_019151146.1">
    <property type="nucleotide sequence ID" value="NZ_CP102252.1"/>
</dbReference>
<dbReference type="InterPro" id="IPR001567">
    <property type="entry name" value="Pept_M3A_M3B_dom"/>
</dbReference>
<dbReference type="Pfam" id="PF01432">
    <property type="entry name" value="Peptidase_M3"/>
    <property type="match status" value="1"/>
</dbReference>
<organism evidence="9 10">
    <name type="scientific">Alistipes senegalensis JC50</name>
    <dbReference type="NCBI Taxonomy" id="1033732"/>
    <lineage>
        <taxon>Bacteria</taxon>
        <taxon>Pseudomonadati</taxon>
        <taxon>Bacteroidota</taxon>
        <taxon>Bacteroidia</taxon>
        <taxon>Bacteroidales</taxon>
        <taxon>Rikenellaceae</taxon>
        <taxon>Alistipes</taxon>
    </lineage>
</organism>
<evidence type="ECO:0000259" key="8">
    <source>
        <dbReference type="Pfam" id="PF01432"/>
    </source>
</evidence>
<accession>A0ABY5VCP5</accession>
<keyword evidence="3 7" id="KW-0479">Metal-binding</keyword>
<keyword evidence="5 7" id="KW-0862">Zinc</keyword>
<keyword evidence="6 7" id="KW-0482">Metalloprotease</keyword>